<dbReference type="Proteomes" id="UP000037179">
    <property type="component" value="Unassembled WGS sequence"/>
</dbReference>
<dbReference type="RefSeq" id="WP_033088541.1">
    <property type="nucleotide sequence ID" value="NZ_AP028458.1"/>
</dbReference>
<evidence type="ECO:0000256" key="3">
    <source>
        <dbReference type="SAM" id="SignalP"/>
    </source>
</evidence>
<dbReference type="EMBL" id="BBYQ01000065">
    <property type="protein sequence ID" value="GAP29853.1"/>
    <property type="molecule type" value="Genomic_DNA"/>
</dbReference>
<accession>A0A0B8N7R6</accession>
<keyword evidence="3" id="KW-0732">Signal</keyword>
<keyword evidence="2" id="KW-1133">Transmembrane helix</keyword>
<protein>
    <submittedName>
        <fullName evidence="5">Uncharacterized protein</fullName>
    </submittedName>
</protein>
<evidence type="ECO:0000313" key="7">
    <source>
        <dbReference type="Proteomes" id="UP000180166"/>
    </source>
</evidence>
<sequence>MAAAASTRLLAFMLAAMWGNRQAQWLSGEERTAQTRQRVEADAREWARRASLLYAEARLEDASAWLANSASPNRIARQFITESQVQSRRRLIRRRAILSTIAFCALLTMLLAVSAAHDRRTSAGPAHRELSGVAEGPGGTAHSVVESGPAVSGLVVSS</sequence>
<gene>
    <name evidence="4" type="ORF">NS506_05926</name>
    <name evidence="5" type="ORF">NSK11_contig00065-0035</name>
</gene>
<evidence type="ECO:0000313" key="6">
    <source>
        <dbReference type="Proteomes" id="UP000037179"/>
    </source>
</evidence>
<evidence type="ECO:0000256" key="1">
    <source>
        <dbReference type="SAM" id="MobiDB-lite"/>
    </source>
</evidence>
<feature type="chain" id="PRO_5044541228" evidence="3">
    <location>
        <begin position="24"/>
        <end position="158"/>
    </location>
</feature>
<feature type="signal peptide" evidence="3">
    <location>
        <begin position="1"/>
        <end position="23"/>
    </location>
</feature>
<organism evidence="5 6">
    <name type="scientific">Nocardia seriolae</name>
    <dbReference type="NCBI Taxonomy" id="37332"/>
    <lineage>
        <taxon>Bacteria</taxon>
        <taxon>Bacillati</taxon>
        <taxon>Actinomycetota</taxon>
        <taxon>Actinomycetes</taxon>
        <taxon>Mycobacteriales</taxon>
        <taxon>Nocardiaceae</taxon>
        <taxon>Nocardia</taxon>
    </lineage>
</organism>
<dbReference type="GeneID" id="93376428"/>
<reference evidence="6" key="1">
    <citation type="submission" date="2015-07" db="EMBL/GenBank/DDBJ databases">
        <title>Nocardia seriolae U-1 whole genome shotgun sequence.</title>
        <authorList>
            <person name="Imajoh M."/>
            <person name="Fukumoto Y."/>
            <person name="Sukeda M."/>
            <person name="Yamane J."/>
            <person name="Yamasaki K."/>
            <person name="Shimizu M."/>
            <person name="Ohnishi K."/>
            <person name="Oshima S."/>
        </authorList>
    </citation>
    <scope>NUCLEOTIDE SEQUENCE [LARGE SCALE GENOMIC DNA]</scope>
    <source>
        <strain evidence="6">U-1</strain>
    </source>
</reference>
<feature type="transmembrane region" description="Helical" evidence="2">
    <location>
        <begin position="96"/>
        <end position="116"/>
    </location>
</feature>
<reference evidence="5 6" key="2">
    <citation type="journal article" date="2016" name="Genome Announc.">
        <title>Draft Genome Sequence of Erythromycin- and Oxytetracycline-Sensitive Nocardia seriolae Strain U-1 (NBRC 110359).</title>
        <authorList>
            <person name="Imajoh M."/>
            <person name="Sukeda M."/>
            <person name="Shimizu M."/>
            <person name="Yamane J."/>
            <person name="Ohnishi K."/>
            <person name="Oshima S."/>
        </authorList>
    </citation>
    <scope>NUCLEOTIDE SEQUENCE [LARGE SCALE GENOMIC DNA]</scope>
    <source>
        <strain evidence="5 6">U-1</strain>
    </source>
</reference>
<dbReference type="KEGG" id="nsr:NS506_05926"/>
<dbReference type="AlphaFoldDB" id="A0A0B8N7R6"/>
<keyword evidence="2" id="KW-0812">Transmembrane</keyword>
<reference evidence="4 7" key="3">
    <citation type="submission" date="2016-10" db="EMBL/GenBank/DDBJ databases">
        <title>Genome sequence of Nocardia seriolae strain EM150506, isolated from Anguila japonica.</title>
        <authorList>
            <person name="Han H.-J."/>
        </authorList>
    </citation>
    <scope>NUCLEOTIDE SEQUENCE [LARGE SCALE GENOMIC DNA]</scope>
    <source>
        <strain evidence="4 7">EM150506</strain>
    </source>
</reference>
<dbReference type="EMBL" id="CP017839">
    <property type="protein sequence ID" value="APA99962.1"/>
    <property type="molecule type" value="Genomic_DNA"/>
</dbReference>
<name>A0A0B8N7R6_9NOCA</name>
<evidence type="ECO:0000256" key="2">
    <source>
        <dbReference type="SAM" id="Phobius"/>
    </source>
</evidence>
<feature type="region of interest" description="Disordered" evidence="1">
    <location>
        <begin position="123"/>
        <end position="145"/>
    </location>
</feature>
<proteinExistence type="predicted"/>
<keyword evidence="6" id="KW-1185">Reference proteome</keyword>
<evidence type="ECO:0000313" key="5">
    <source>
        <dbReference type="EMBL" id="GAP29853.1"/>
    </source>
</evidence>
<dbReference type="Proteomes" id="UP000180166">
    <property type="component" value="Chromosome"/>
</dbReference>
<keyword evidence="2" id="KW-0472">Membrane</keyword>
<evidence type="ECO:0000313" key="4">
    <source>
        <dbReference type="EMBL" id="APA99962.1"/>
    </source>
</evidence>